<protein>
    <recommendedName>
        <fullName evidence="6">Mu-like prophage I protein</fullName>
    </recommendedName>
</protein>
<name>A0A1B1U7A5_9HELI</name>
<accession>A0A1B1U7A5</accession>
<proteinExistence type="predicted"/>
<dbReference type="Gene3D" id="1.20.5.1000">
    <property type="entry name" value="arf6 gtpase in complex with a specific effector, jip4"/>
    <property type="match status" value="1"/>
</dbReference>
<dbReference type="EMBL" id="CP016503">
    <property type="protein sequence ID" value="ANV98565.1"/>
    <property type="molecule type" value="Genomic_DNA"/>
</dbReference>
<dbReference type="AlphaFoldDB" id="A0A1B1U7A5"/>
<reference evidence="4" key="1">
    <citation type="submission" date="2016-07" db="EMBL/GenBank/DDBJ databases">
        <authorList>
            <person name="Mannion A."/>
            <person name="Shen Z."/>
            <person name="Fox J.G."/>
        </authorList>
    </citation>
    <scope>NUCLEOTIDE SEQUENCE</scope>
    <source>
        <strain evidence="4">MIT 01-6242</strain>
    </source>
</reference>
<dbReference type="KEGG" id="het:BBW65_07045"/>
<sequence length="270" mass="30201">MREFLIEFNEVSKDDKIKISPVGEKVVGRDGRVFAINAEEVIKATKKGGVDLMLDVDHCGGEAVGWFALNSLEAKDDGIYAKLELTPKGEELVKNKAYRYLSPAYLTEYQGEAMVVKGIHSVGLVNHPNLLKKSLNSKEEGEGMQKENEKLKQENKELKAEIEQLKQENEKLLSSVKELEKEKEAIIKEYESKLTSTKVKNALMGNRMLKKREEEASKLSGEALESFLSMCAYEAKEVLKGSDLADLQKNSTQSTDKEKIAQSLGLENLD</sequence>
<reference evidence="5" key="2">
    <citation type="submission" date="2016-07" db="EMBL/GenBank/DDBJ databases">
        <authorList>
            <person name="Florea S."/>
            <person name="Webb J.S."/>
            <person name="Jaromczyk J."/>
            <person name="Schardl C.L."/>
        </authorList>
    </citation>
    <scope>NUCLEOTIDE SEQUENCE [LARGE SCALE GENOMIC DNA]</scope>
    <source>
        <strain evidence="5">MIT 01-6242</strain>
    </source>
</reference>
<dbReference type="Pfam" id="PF10123">
    <property type="entry name" value="Mu-like_Pro"/>
    <property type="match status" value="1"/>
</dbReference>
<dbReference type="EMBL" id="CP016503">
    <property type="protein sequence ID" value="ANV98294.1"/>
    <property type="molecule type" value="Genomic_DNA"/>
</dbReference>
<evidence type="ECO:0000256" key="1">
    <source>
        <dbReference type="SAM" id="Coils"/>
    </source>
</evidence>
<organism evidence="4 5">
    <name type="scientific">Helicobacter enhydrae</name>
    <dbReference type="NCBI Taxonomy" id="222136"/>
    <lineage>
        <taxon>Bacteria</taxon>
        <taxon>Pseudomonadati</taxon>
        <taxon>Campylobacterota</taxon>
        <taxon>Epsilonproteobacteria</taxon>
        <taxon>Campylobacterales</taxon>
        <taxon>Helicobacteraceae</taxon>
        <taxon>Helicobacter</taxon>
    </lineage>
</organism>
<keyword evidence="1" id="KW-0175">Coiled coil</keyword>
<keyword evidence="5" id="KW-1185">Reference proteome</keyword>
<feature type="coiled-coil region" evidence="1">
    <location>
        <begin position="141"/>
        <end position="196"/>
    </location>
</feature>
<evidence type="ECO:0008006" key="6">
    <source>
        <dbReference type="Google" id="ProtNLM"/>
    </source>
</evidence>
<evidence type="ECO:0000313" key="4">
    <source>
        <dbReference type="EMBL" id="ANV98565.1"/>
    </source>
</evidence>
<evidence type="ECO:0000256" key="2">
    <source>
        <dbReference type="SAM" id="MobiDB-lite"/>
    </source>
</evidence>
<dbReference type="OrthoDB" id="2043985at2"/>
<dbReference type="RefSeq" id="WP_066340846.1">
    <property type="nucleotide sequence ID" value="NZ_CP016503.1"/>
</dbReference>
<dbReference type="Proteomes" id="UP000092884">
    <property type="component" value="Chromosome"/>
</dbReference>
<evidence type="ECO:0000313" key="3">
    <source>
        <dbReference type="EMBL" id="ANV98294.1"/>
    </source>
</evidence>
<evidence type="ECO:0000313" key="5">
    <source>
        <dbReference type="Proteomes" id="UP000092884"/>
    </source>
</evidence>
<feature type="region of interest" description="Disordered" evidence="2">
    <location>
        <begin position="246"/>
        <end position="270"/>
    </location>
</feature>
<dbReference type="STRING" id="222136.BBW65_05545"/>
<dbReference type="KEGG" id="het:BBW65_05545"/>
<gene>
    <name evidence="3" type="ORF">BBW65_05545</name>
    <name evidence="4" type="ORF">BBW65_07045</name>
</gene>
<dbReference type="InterPro" id="IPR012106">
    <property type="entry name" value="Phage_Mu_Gp1"/>
</dbReference>